<dbReference type="Proteomes" id="UP000295418">
    <property type="component" value="Unassembled WGS sequence"/>
</dbReference>
<keyword evidence="4" id="KW-1185">Reference proteome</keyword>
<keyword evidence="2" id="KW-1133">Transmembrane helix</keyword>
<keyword evidence="2" id="KW-0812">Transmembrane</keyword>
<protein>
    <submittedName>
        <fullName evidence="3">Uncharacterized protein</fullName>
    </submittedName>
</protein>
<comment type="caution">
    <text evidence="3">The sequence shown here is derived from an EMBL/GenBank/DDBJ whole genome shotgun (WGS) entry which is preliminary data.</text>
</comment>
<organism evidence="3 4">
    <name type="scientific">Paenibacillus albiflavus</name>
    <dbReference type="NCBI Taxonomy" id="2545760"/>
    <lineage>
        <taxon>Bacteria</taxon>
        <taxon>Bacillati</taxon>
        <taxon>Bacillota</taxon>
        <taxon>Bacilli</taxon>
        <taxon>Bacillales</taxon>
        <taxon>Paenibacillaceae</taxon>
        <taxon>Paenibacillus</taxon>
    </lineage>
</organism>
<feature type="transmembrane region" description="Helical" evidence="2">
    <location>
        <begin position="7"/>
        <end position="25"/>
    </location>
</feature>
<dbReference type="RefSeq" id="WP_132418006.1">
    <property type="nucleotide sequence ID" value="NZ_SKFG01000009.1"/>
</dbReference>
<evidence type="ECO:0000256" key="2">
    <source>
        <dbReference type="SAM" id="Phobius"/>
    </source>
</evidence>
<proteinExistence type="predicted"/>
<feature type="transmembrane region" description="Helical" evidence="2">
    <location>
        <begin position="31"/>
        <end position="47"/>
    </location>
</feature>
<accession>A0A4R4EH02</accession>
<dbReference type="EMBL" id="SKFG01000009">
    <property type="protein sequence ID" value="TCZ77435.1"/>
    <property type="molecule type" value="Genomic_DNA"/>
</dbReference>
<dbReference type="AlphaFoldDB" id="A0A4R4EH02"/>
<feature type="compositionally biased region" description="Basic residues" evidence="1">
    <location>
        <begin position="65"/>
        <end position="77"/>
    </location>
</feature>
<dbReference type="OrthoDB" id="2660621at2"/>
<evidence type="ECO:0000256" key="1">
    <source>
        <dbReference type="SAM" id="MobiDB-lite"/>
    </source>
</evidence>
<name>A0A4R4EH02_9BACL</name>
<evidence type="ECO:0000313" key="4">
    <source>
        <dbReference type="Proteomes" id="UP000295418"/>
    </source>
</evidence>
<evidence type="ECO:0000313" key="3">
    <source>
        <dbReference type="EMBL" id="TCZ77435.1"/>
    </source>
</evidence>
<gene>
    <name evidence="3" type="ORF">E0485_10595</name>
</gene>
<keyword evidence="2" id="KW-0472">Membrane</keyword>
<sequence length="96" mass="11126">MNRRFSWPQLIFITIIGVLLLIGFVASMSKFLIPIVVFGLIFLLYKFPPNTWKFRANQTTSGASNRKKKAPVRKAKFRVIQGSKPDDDNEDKPRYH</sequence>
<reference evidence="3 4" key="1">
    <citation type="submission" date="2019-03" db="EMBL/GenBank/DDBJ databases">
        <authorList>
            <person name="Kim M.K.M."/>
        </authorList>
    </citation>
    <scope>NUCLEOTIDE SEQUENCE [LARGE SCALE GENOMIC DNA]</scope>
    <source>
        <strain evidence="3 4">18JY21-1</strain>
    </source>
</reference>
<feature type="region of interest" description="Disordered" evidence="1">
    <location>
        <begin position="58"/>
        <end position="96"/>
    </location>
</feature>